<dbReference type="PANTHER" id="PTHR48475">
    <property type="entry name" value="RIBONUCLEASE H"/>
    <property type="match status" value="1"/>
</dbReference>
<keyword evidence="1" id="KW-0808">Transferase</keyword>
<dbReference type="Gene3D" id="3.30.420.10">
    <property type="entry name" value="Ribonuclease H-like superfamily/Ribonuclease H"/>
    <property type="match status" value="1"/>
</dbReference>
<dbReference type="EMBL" id="BQNB010021595">
    <property type="protein sequence ID" value="GJU08032.1"/>
    <property type="molecule type" value="Genomic_DNA"/>
</dbReference>
<accession>A0ABQ5J672</accession>
<dbReference type="InterPro" id="IPR012337">
    <property type="entry name" value="RNaseH-like_sf"/>
</dbReference>
<gene>
    <name evidence="1" type="ORF">Tco_1124462</name>
</gene>
<evidence type="ECO:0000313" key="1">
    <source>
        <dbReference type="EMBL" id="GJU08032.1"/>
    </source>
</evidence>
<protein>
    <submittedName>
        <fullName evidence="1">Reverse transcriptase domain-containing protein</fullName>
    </submittedName>
</protein>
<dbReference type="PANTHER" id="PTHR48475:SF2">
    <property type="entry name" value="RIBONUCLEASE H"/>
    <property type="match status" value="1"/>
</dbReference>
<keyword evidence="1" id="KW-0695">RNA-directed DNA polymerase</keyword>
<reference evidence="1" key="2">
    <citation type="submission" date="2022-01" db="EMBL/GenBank/DDBJ databases">
        <authorList>
            <person name="Yamashiro T."/>
            <person name="Shiraishi A."/>
            <person name="Satake H."/>
            <person name="Nakayama K."/>
        </authorList>
    </citation>
    <scope>NUCLEOTIDE SEQUENCE</scope>
</reference>
<sequence>MLKWKFELEAFEITYRTRTSIRGQVLADFIAERPDEEDPPIEAPAEKVTLEPWTLFTDWSSCLEGPGAELILISPEGEDFTYALRFEFDASNNEAEYEALVAGLRIAEQIGAAK</sequence>
<keyword evidence="1" id="KW-0548">Nucleotidyltransferase</keyword>
<dbReference type="Proteomes" id="UP001151760">
    <property type="component" value="Unassembled WGS sequence"/>
</dbReference>
<comment type="caution">
    <text evidence="1">The sequence shown here is derived from an EMBL/GenBank/DDBJ whole genome shotgun (WGS) entry which is preliminary data.</text>
</comment>
<proteinExistence type="predicted"/>
<dbReference type="InterPro" id="IPR036397">
    <property type="entry name" value="RNaseH_sf"/>
</dbReference>
<dbReference type="SUPFAM" id="SSF53098">
    <property type="entry name" value="Ribonuclease H-like"/>
    <property type="match status" value="1"/>
</dbReference>
<name>A0ABQ5J672_9ASTR</name>
<keyword evidence="2" id="KW-1185">Reference proteome</keyword>
<organism evidence="1 2">
    <name type="scientific">Tanacetum coccineum</name>
    <dbReference type="NCBI Taxonomy" id="301880"/>
    <lineage>
        <taxon>Eukaryota</taxon>
        <taxon>Viridiplantae</taxon>
        <taxon>Streptophyta</taxon>
        <taxon>Embryophyta</taxon>
        <taxon>Tracheophyta</taxon>
        <taxon>Spermatophyta</taxon>
        <taxon>Magnoliopsida</taxon>
        <taxon>eudicotyledons</taxon>
        <taxon>Gunneridae</taxon>
        <taxon>Pentapetalae</taxon>
        <taxon>asterids</taxon>
        <taxon>campanulids</taxon>
        <taxon>Asterales</taxon>
        <taxon>Asteraceae</taxon>
        <taxon>Asteroideae</taxon>
        <taxon>Anthemideae</taxon>
        <taxon>Anthemidinae</taxon>
        <taxon>Tanacetum</taxon>
    </lineage>
</organism>
<reference evidence="1" key="1">
    <citation type="journal article" date="2022" name="Int. J. Mol. Sci.">
        <title>Draft Genome of Tanacetum Coccineum: Genomic Comparison of Closely Related Tanacetum-Family Plants.</title>
        <authorList>
            <person name="Yamashiro T."/>
            <person name="Shiraishi A."/>
            <person name="Nakayama K."/>
            <person name="Satake H."/>
        </authorList>
    </citation>
    <scope>NUCLEOTIDE SEQUENCE</scope>
</reference>
<dbReference type="GO" id="GO:0003964">
    <property type="term" value="F:RNA-directed DNA polymerase activity"/>
    <property type="evidence" value="ECO:0007669"/>
    <property type="project" value="UniProtKB-KW"/>
</dbReference>
<evidence type="ECO:0000313" key="2">
    <source>
        <dbReference type="Proteomes" id="UP001151760"/>
    </source>
</evidence>